<feature type="domain" description="PEP-utilising enzyme mobile" evidence="1">
    <location>
        <begin position="942"/>
        <end position="1009"/>
    </location>
</feature>
<dbReference type="InterPro" id="IPR029044">
    <property type="entry name" value="Nucleotide-diphossugar_trans"/>
</dbReference>
<dbReference type="Gene3D" id="3.50.30.10">
    <property type="entry name" value="Phosphohistidine domain"/>
    <property type="match status" value="1"/>
</dbReference>
<dbReference type="Gene3D" id="3.30.470.20">
    <property type="entry name" value="ATP-grasp fold, B domain"/>
    <property type="match status" value="1"/>
</dbReference>
<dbReference type="NCBIfam" id="NF004508">
    <property type="entry name" value="PRK05849.1"/>
    <property type="match status" value="1"/>
</dbReference>
<evidence type="ECO:0000259" key="1">
    <source>
        <dbReference type="Pfam" id="PF00391"/>
    </source>
</evidence>
<name>A0ABU7HZ08_9PSED</name>
<proteinExistence type="predicted"/>
<sequence length="1018" mass="113280">MQSSVIFLGAGRPYQGDEHSALRSASGHARVMDWQIQATDSLMSTVHFVGGYRLESIRERYPQLRYWENAEWQSTQAAFSFLQVDLGEQHHCLVSYSDVLFRRSLATALNASQADVCVAVDSHWRTRFAGRTDFDLERCEKVSLHKQSITRLGADISPALASAEFVGCVHFGPNAIAFLVEHKAALQRQFRKGNLSDLIEMLRCNGLNVEAIDVQGDWAELNEPRDLAHFVLGTKAQTLRRLRRMVRCSRIEDQVSFTVAQWRESEQRVLGGIQDHFPQLRLVIRSSALSEDGFGHSNAGAYASLLDIDGSEPAALRDAIEHVIASYPDNNPQNQVLVQPMLENVLASGVAFTRSLSSGAPYYLVNYDDISGSTESITSGTSDQHKTLVIQRRADEGSSNIPQNLKSLLPALREIEALLGYDSLDVEFAITADAGLHILQVRPIAVDHSHREGGDEQIHAHLDKARRQFEQLQAPAPFMVGKRALFGIMPDWNPAEIIGTKPHPLAASLYRHLIMDETWAIQRAEYGYRDVRPAPLLVSFAGHPYVDIRASFNSFIPATLDDALASRLADFYLDWLERHPHLHDKVEFDVVPTCFALDFDRWRQRLGTQGGFSSAEIDLLQQGLRDISAQAIRRNGSDLAQIDKLEKRFEQLRQRPMPPLEKVRALLFDCRTYGTLPFAHLARSAFVAITLLRSAVSSGVLSEAEMDDFLSSIRTVSHQLTHNAERCARGELSWEAFVEQYGHLRPGTYDINSPSYRADPERYLRPIVDSVSAQHVGASDNAGQLWEAARPRFVAALAKQGLEHDPESLERFLRQSIEGREYAKFAFTRNLSLALDELVTWSESLGIPRKKLAYLEIETLLTLSDDASLDLALAEQLLTSARSNRALYQQLQAIELPPLLCTAEDLNVFLYPATQPNFVGTGQVRAACVDLSQCADEPDLAGCIALIPQADPGYDWLFGRQIAGLITLYGGANSHMAIRAAEFGLPAALGVGETHYNALASARVLELDAGNRTIRVIQ</sequence>
<evidence type="ECO:0000313" key="3">
    <source>
        <dbReference type="Proteomes" id="UP001335100"/>
    </source>
</evidence>
<dbReference type="PANTHER" id="PTHR43615">
    <property type="entry name" value="PHOSPHOENOLPYRUVATE SYNTHASE-RELATED"/>
    <property type="match status" value="1"/>
</dbReference>
<dbReference type="Pfam" id="PF00391">
    <property type="entry name" value="PEP-utilizers"/>
    <property type="match status" value="1"/>
</dbReference>
<reference evidence="2 3" key="1">
    <citation type="submission" date="2024-01" db="EMBL/GenBank/DDBJ databases">
        <title>Unpublished Manusciprt.</title>
        <authorList>
            <person name="Duman M."/>
            <person name="Valdes E.G."/>
            <person name="Ajmi N."/>
            <person name="Altun S."/>
            <person name="Saticioglu I.B."/>
        </authorList>
    </citation>
    <scope>NUCLEOTIDE SEQUENCE [LARGE SCALE GENOMIC DNA]</scope>
    <source>
        <strain evidence="2 3">148P</strain>
    </source>
</reference>
<dbReference type="EMBL" id="JAZDQJ010000045">
    <property type="protein sequence ID" value="MEE1936805.1"/>
    <property type="molecule type" value="Genomic_DNA"/>
</dbReference>
<dbReference type="InterPro" id="IPR051549">
    <property type="entry name" value="PEP_Utilizing_Enz"/>
</dbReference>
<keyword evidence="3" id="KW-1185">Reference proteome</keyword>
<protein>
    <submittedName>
        <fullName evidence="2">PEP-utilizing enzyme</fullName>
    </submittedName>
</protein>
<dbReference type="InterPro" id="IPR008279">
    <property type="entry name" value="PEP-util_enz_mobile_dom"/>
</dbReference>
<dbReference type="SUPFAM" id="SSF53448">
    <property type="entry name" value="Nucleotide-diphospho-sugar transferases"/>
    <property type="match status" value="1"/>
</dbReference>
<comment type="caution">
    <text evidence="2">The sequence shown here is derived from an EMBL/GenBank/DDBJ whole genome shotgun (WGS) entry which is preliminary data.</text>
</comment>
<dbReference type="Gene3D" id="3.90.550.10">
    <property type="entry name" value="Spore Coat Polysaccharide Biosynthesis Protein SpsA, Chain A"/>
    <property type="match status" value="1"/>
</dbReference>
<dbReference type="InterPro" id="IPR036637">
    <property type="entry name" value="Phosphohistidine_dom_sf"/>
</dbReference>
<dbReference type="RefSeq" id="WP_330077474.1">
    <property type="nucleotide sequence ID" value="NZ_JAZDQJ010000045.1"/>
</dbReference>
<organism evidence="2 3">
    <name type="scientific">Pseudomonas ulcerans</name>
    <dbReference type="NCBI Taxonomy" id="3115852"/>
    <lineage>
        <taxon>Bacteria</taxon>
        <taxon>Pseudomonadati</taxon>
        <taxon>Pseudomonadota</taxon>
        <taxon>Gammaproteobacteria</taxon>
        <taxon>Pseudomonadales</taxon>
        <taxon>Pseudomonadaceae</taxon>
        <taxon>Pseudomonas</taxon>
    </lineage>
</organism>
<dbReference type="Proteomes" id="UP001335100">
    <property type="component" value="Unassembled WGS sequence"/>
</dbReference>
<dbReference type="PANTHER" id="PTHR43615:SF1">
    <property type="entry name" value="PPDK_N DOMAIN-CONTAINING PROTEIN"/>
    <property type="match status" value="1"/>
</dbReference>
<evidence type="ECO:0000313" key="2">
    <source>
        <dbReference type="EMBL" id="MEE1936805.1"/>
    </source>
</evidence>
<dbReference type="SUPFAM" id="SSF56059">
    <property type="entry name" value="Glutathione synthetase ATP-binding domain-like"/>
    <property type="match status" value="1"/>
</dbReference>
<dbReference type="SUPFAM" id="SSF52009">
    <property type="entry name" value="Phosphohistidine domain"/>
    <property type="match status" value="1"/>
</dbReference>
<gene>
    <name evidence="2" type="ORF">V0R50_26580</name>
</gene>
<accession>A0ABU7HZ08</accession>